<feature type="region of interest" description="Disordered" evidence="1">
    <location>
        <begin position="97"/>
        <end position="128"/>
    </location>
</feature>
<name>A0ABD2ABJ2_VESSQ</name>
<dbReference type="AlphaFoldDB" id="A0ABD2ABJ2"/>
<evidence type="ECO:0000313" key="4">
    <source>
        <dbReference type="Proteomes" id="UP001607302"/>
    </source>
</evidence>
<feature type="compositionally biased region" description="Basic and acidic residues" evidence="1">
    <location>
        <begin position="97"/>
        <end position="112"/>
    </location>
</feature>
<dbReference type="EMBL" id="JAUDFV010000152">
    <property type="protein sequence ID" value="KAL2717946.1"/>
    <property type="molecule type" value="Genomic_DNA"/>
</dbReference>
<organism evidence="3 4">
    <name type="scientific">Vespula squamosa</name>
    <name type="common">Southern yellow jacket</name>
    <name type="synonym">Wasp</name>
    <dbReference type="NCBI Taxonomy" id="30214"/>
    <lineage>
        <taxon>Eukaryota</taxon>
        <taxon>Metazoa</taxon>
        <taxon>Ecdysozoa</taxon>
        <taxon>Arthropoda</taxon>
        <taxon>Hexapoda</taxon>
        <taxon>Insecta</taxon>
        <taxon>Pterygota</taxon>
        <taxon>Neoptera</taxon>
        <taxon>Endopterygota</taxon>
        <taxon>Hymenoptera</taxon>
        <taxon>Apocrita</taxon>
        <taxon>Aculeata</taxon>
        <taxon>Vespoidea</taxon>
        <taxon>Vespidae</taxon>
        <taxon>Vespinae</taxon>
        <taxon>Vespula</taxon>
    </lineage>
</organism>
<dbReference type="Proteomes" id="UP001607302">
    <property type="component" value="Unassembled WGS sequence"/>
</dbReference>
<reference evidence="3 4" key="1">
    <citation type="journal article" date="2024" name="Ann. Entomol. Soc. Am.">
        <title>Genomic analyses of the southern and eastern yellowjacket wasps (Hymenoptera: Vespidae) reveal evolutionary signatures of social life.</title>
        <authorList>
            <person name="Catto M.A."/>
            <person name="Caine P.B."/>
            <person name="Orr S.E."/>
            <person name="Hunt B.G."/>
            <person name="Goodisman M.A.D."/>
        </authorList>
    </citation>
    <scope>NUCLEOTIDE SEQUENCE [LARGE SCALE GENOMIC DNA]</scope>
    <source>
        <strain evidence="3">233</strain>
        <tissue evidence="3">Head and thorax</tissue>
    </source>
</reference>
<sequence length="159" mass="18455">MPAGGVLLAVASVAGVRAQRGMEDSSRTCLGAADVPFLPRRTPYSTLLGRQFCHVRVISPRRRRLMAATRESLSTWLLLADVTRLPPIYRSFSRVSEHVLRKKEKEKEQEKEEKEEEEEEEEEVLPREDVYEEKTMVRQRRRQRRRHLLVMVVAIGVES</sequence>
<keyword evidence="4" id="KW-1185">Reference proteome</keyword>
<accession>A0ABD2ABJ2</accession>
<evidence type="ECO:0000256" key="2">
    <source>
        <dbReference type="SAM" id="SignalP"/>
    </source>
</evidence>
<feature type="compositionally biased region" description="Acidic residues" evidence="1">
    <location>
        <begin position="113"/>
        <end position="123"/>
    </location>
</feature>
<feature type="chain" id="PRO_5044821284" evidence="2">
    <location>
        <begin position="19"/>
        <end position="159"/>
    </location>
</feature>
<protein>
    <submittedName>
        <fullName evidence="3">Uncharacterized protein</fullName>
    </submittedName>
</protein>
<feature type="signal peptide" evidence="2">
    <location>
        <begin position="1"/>
        <end position="18"/>
    </location>
</feature>
<gene>
    <name evidence="3" type="ORF">V1478_011822</name>
</gene>
<comment type="caution">
    <text evidence="3">The sequence shown here is derived from an EMBL/GenBank/DDBJ whole genome shotgun (WGS) entry which is preliminary data.</text>
</comment>
<proteinExistence type="predicted"/>
<keyword evidence="2" id="KW-0732">Signal</keyword>
<evidence type="ECO:0000313" key="3">
    <source>
        <dbReference type="EMBL" id="KAL2717946.1"/>
    </source>
</evidence>
<evidence type="ECO:0000256" key="1">
    <source>
        <dbReference type="SAM" id="MobiDB-lite"/>
    </source>
</evidence>